<organism evidence="2 3">
    <name type="scientific">Rhizobium puerariae</name>
    <dbReference type="NCBI Taxonomy" id="1585791"/>
    <lineage>
        <taxon>Bacteria</taxon>
        <taxon>Pseudomonadati</taxon>
        <taxon>Pseudomonadota</taxon>
        <taxon>Alphaproteobacteria</taxon>
        <taxon>Hyphomicrobiales</taxon>
        <taxon>Rhizobiaceae</taxon>
        <taxon>Rhizobium/Agrobacterium group</taxon>
        <taxon>Rhizobium</taxon>
    </lineage>
</organism>
<dbReference type="PANTHER" id="PTHR43798">
    <property type="entry name" value="MONOACYLGLYCEROL LIPASE"/>
    <property type="match status" value="1"/>
</dbReference>
<evidence type="ECO:0000313" key="2">
    <source>
        <dbReference type="EMBL" id="MFB9952287.1"/>
    </source>
</evidence>
<dbReference type="Gene3D" id="3.40.50.1820">
    <property type="entry name" value="alpha/beta hydrolase"/>
    <property type="match status" value="1"/>
</dbReference>
<accession>A0ABV6AP15</accession>
<gene>
    <name evidence="2" type="ORF">ACFFP0_25880</name>
</gene>
<dbReference type="RefSeq" id="WP_377265101.1">
    <property type="nucleotide sequence ID" value="NZ_JBHMAA010000032.1"/>
</dbReference>
<keyword evidence="3" id="KW-1185">Reference proteome</keyword>
<reference evidence="2 3" key="1">
    <citation type="submission" date="2024-09" db="EMBL/GenBank/DDBJ databases">
        <authorList>
            <person name="Sun Q."/>
            <person name="Mori K."/>
        </authorList>
    </citation>
    <scope>NUCLEOTIDE SEQUENCE [LARGE SCALE GENOMIC DNA]</scope>
    <source>
        <strain evidence="2 3">TBRC 4938</strain>
    </source>
</reference>
<keyword evidence="2" id="KW-0378">Hydrolase</keyword>
<dbReference type="PRINTS" id="PR00111">
    <property type="entry name" value="ABHYDROLASE"/>
</dbReference>
<dbReference type="Proteomes" id="UP001589692">
    <property type="component" value="Unassembled WGS sequence"/>
</dbReference>
<sequence length="258" mass="27251">MGLHAELYGDPQLAVPLVLLHGFGGSAAAWLKVATVLAAELPVVAYDLPGHGRSLFSRAAGGAGTMARDIAADLRARGIERFHLAGHSMGGAVATLIALRAQERAKSLTLFAPGGFGPVINGLALKRYALAEDAEEMREALRMMNGSGHLVSDEEIENTLERRGLAGAREALRNILDIILIDAEGGRQGTLPVADLAGLAMPVRVVWGERDTVLPVTQAEGLPPNVVVHRVGDAGHMLVDERPADVIRFIRSSIAETT</sequence>
<comment type="caution">
    <text evidence="2">The sequence shown here is derived from an EMBL/GenBank/DDBJ whole genome shotgun (WGS) entry which is preliminary data.</text>
</comment>
<dbReference type="InterPro" id="IPR050266">
    <property type="entry name" value="AB_hydrolase_sf"/>
</dbReference>
<dbReference type="PANTHER" id="PTHR43798:SF33">
    <property type="entry name" value="HYDROLASE, PUTATIVE (AFU_ORTHOLOGUE AFUA_2G14860)-RELATED"/>
    <property type="match status" value="1"/>
</dbReference>
<dbReference type="EMBL" id="JBHMAA010000032">
    <property type="protein sequence ID" value="MFB9952287.1"/>
    <property type="molecule type" value="Genomic_DNA"/>
</dbReference>
<name>A0ABV6AP15_9HYPH</name>
<dbReference type="SUPFAM" id="SSF53474">
    <property type="entry name" value="alpha/beta-Hydrolases"/>
    <property type="match status" value="1"/>
</dbReference>
<feature type="domain" description="AB hydrolase-1" evidence="1">
    <location>
        <begin position="17"/>
        <end position="248"/>
    </location>
</feature>
<dbReference type="InterPro" id="IPR029058">
    <property type="entry name" value="AB_hydrolase_fold"/>
</dbReference>
<evidence type="ECO:0000259" key="1">
    <source>
        <dbReference type="Pfam" id="PF12697"/>
    </source>
</evidence>
<dbReference type="InterPro" id="IPR000073">
    <property type="entry name" value="AB_hydrolase_1"/>
</dbReference>
<protein>
    <submittedName>
        <fullName evidence="2">Alpha/beta fold hydrolase</fullName>
    </submittedName>
</protein>
<dbReference type="Pfam" id="PF12697">
    <property type="entry name" value="Abhydrolase_6"/>
    <property type="match status" value="1"/>
</dbReference>
<dbReference type="GO" id="GO:0016787">
    <property type="term" value="F:hydrolase activity"/>
    <property type="evidence" value="ECO:0007669"/>
    <property type="project" value="UniProtKB-KW"/>
</dbReference>
<evidence type="ECO:0000313" key="3">
    <source>
        <dbReference type="Proteomes" id="UP001589692"/>
    </source>
</evidence>
<proteinExistence type="predicted"/>